<proteinExistence type="predicted"/>
<name>A0A0F9PCL5_9ZZZZ</name>
<organism evidence="1">
    <name type="scientific">marine sediment metagenome</name>
    <dbReference type="NCBI Taxonomy" id="412755"/>
    <lineage>
        <taxon>unclassified sequences</taxon>
        <taxon>metagenomes</taxon>
        <taxon>ecological metagenomes</taxon>
    </lineage>
</organism>
<comment type="caution">
    <text evidence="1">The sequence shown here is derived from an EMBL/GenBank/DDBJ whole genome shotgun (WGS) entry which is preliminary data.</text>
</comment>
<dbReference type="EMBL" id="LAZR01006580">
    <property type="protein sequence ID" value="KKM91117.1"/>
    <property type="molecule type" value="Genomic_DNA"/>
</dbReference>
<gene>
    <name evidence="1" type="ORF">LCGC14_1231910</name>
</gene>
<feature type="non-terminal residue" evidence="1">
    <location>
        <position position="1"/>
    </location>
</feature>
<sequence length="87" mass="9284">MASRAAGHAKRLHISVSLCEAAARIDAALADSADAPPVEPTEEMVEAGATRLHTRWGYIFFHDSAELSNRATRDILRAALAAAQKEG</sequence>
<dbReference type="AlphaFoldDB" id="A0A0F9PCL5"/>
<accession>A0A0F9PCL5</accession>
<protein>
    <submittedName>
        <fullName evidence="1">Uncharacterized protein</fullName>
    </submittedName>
</protein>
<evidence type="ECO:0000313" key="1">
    <source>
        <dbReference type="EMBL" id="KKM91117.1"/>
    </source>
</evidence>
<reference evidence="1" key="1">
    <citation type="journal article" date="2015" name="Nature">
        <title>Complex archaea that bridge the gap between prokaryotes and eukaryotes.</title>
        <authorList>
            <person name="Spang A."/>
            <person name="Saw J.H."/>
            <person name="Jorgensen S.L."/>
            <person name="Zaremba-Niedzwiedzka K."/>
            <person name="Martijn J."/>
            <person name="Lind A.E."/>
            <person name="van Eijk R."/>
            <person name="Schleper C."/>
            <person name="Guy L."/>
            <person name="Ettema T.J."/>
        </authorList>
    </citation>
    <scope>NUCLEOTIDE SEQUENCE</scope>
</reference>